<dbReference type="Proteomes" id="UP000509510">
    <property type="component" value="Chromosome V"/>
</dbReference>
<dbReference type="OrthoDB" id="5412936at2759"/>
<name>A0A7H8R8X5_TALRU</name>
<dbReference type="KEGG" id="trg:TRUGW13939_10040"/>
<proteinExistence type="predicted"/>
<keyword evidence="2" id="KW-1185">Reference proteome</keyword>
<dbReference type="RefSeq" id="XP_035349048.1">
    <property type="nucleotide sequence ID" value="XM_035493155.1"/>
</dbReference>
<dbReference type="GeneID" id="55997521"/>
<organism evidence="1 2">
    <name type="scientific">Talaromyces rugulosus</name>
    <name type="common">Penicillium rugulosum</name>
    <dbReference type="NCBI Taxonomy" id="121627"/>
    <lineage>
        <taxon>Eukaryota</taxon>
        <taxon>Fungi</taxon>
        <taxon>Dikarya</taxon>
        <taxon>Ascomycota</taxon>
        <taxon>Pezizomycotina</taxon>
        <taxon>Eurotiomycetes</taxon>
        <taxon>Eurotiomycetidae</taxon>
        <taxon>Eurotiales</taxon>
        <taxon>Trichocomaceae</taxon>
        <taxon>Talaromyces</taxon>
        <taxon>Talaromyces sect. Islandici</taxon>
    </lineage>
</organism>
<evidence type="ECO:0008006" key="3">
    <source>
        <dbReference type="Google" id="ProtNLM"/>
    </source>
</evidence>
<reference evidence="2" key="1">
    <citation type="submission" date="2020-06" db="EMBL/GenBank/DDBJ databases">
        <title>A chromosome-scale genome assembly of Talaromyces rugulosus W13939.</title>
        <authorList>
            <person name="Wang B."/>
            <person name="Guo L."/>
            <person name="Ye K."/>
            <person name="Wang L."/>
        </authorList>
    </citation>
    <scope>NUCLEOTIDE SEQUENCE [LARGE SCALE GENOMIC DNA]</scope>
    <source>
        <strain evidence="2">W13939</strain>
    </source>
</reference>
<evidence type="ECO:0000313" key="1">
    <source>
        <dbReference type="EMBL" id="QKX62874.1"/>
    </source>
</evidence>
<accession>A0A7H8R8X5</accession>
<dbReference type="AlphaFoldDB" id="A0A7H8R8X5"/>
<sequence length="302" mass="35700">MSISFFYQIFWCKNCRCKHEKYIQSVIEEVRIRDPGWISHLLADEEHHDQVFQLPTQQDLHLNKPPLERIAGHMLESISSSKTQSNRYSKSIIKTEEITKILIDNLTSAAMKALKKHPIKLPNLINIGGYPEEAEDKGIYLHILKTADRFYLYIGQAYKFKERLEFHNDTTKRAIHPSLHYNIWDEIKVINRFSSIFVKLAAFDHRPRNSHEQLILNLEEMFLPIVLQTLKASDVEEWLSENIPRVWAERDLNVALPLWQGFKMEGAFSYDEIKMSSEEFTKILHDNDELRREWAIDLRDSY</sequence>
<dbReference type="EMBL" id="CP055902">
    <property type="protein sequence ID" value="QKX62874.1"/>
    <property type="molecule type" value="Genomic_DNA"/>
</dbReference>
<gene>
    <name evidence="1" type="ORF">TRUGW13939_10040</name>
</gene>
<protein>
    <recommendedName>
        <fullName evidence="3">GIY-YIG domain-containing protein</fullName>
    </recommendedName>
</protein>
<evidence type="ECO:0000313" key="2">
    <source>
        <dbReference type="Proteomes" id="UP000509510"/>
    </source>
</evidence>